<gene>
    <name evidence="4 7" type="primary">prmC</name>
    <name evidence="7" type="ORF">K6753_03530</name>
</gene>
<dbReference type="InterPro" id="IPR019874">
    <property type="entry name" value="RF_methyltr_PrmC"/>
</dbReference>
<dbReference type="SUPFAM" id="SSF53335">
    <property type="entry name" value="S-adenosyl-L-methionine-dependent methyltransferases"/>
    <property type="match status" value="1"/>
</dbReference>
<comment type="similarity">
    <text evidence="4">Belongs to the protein N5-glutamine methyltransferase family. PrmC subfamily.</text>
</comment>
<protein>
    <recommendedName>
        <fullName evidence="4">Release factor glutamine methyltransferase</fullName>
        <shortName evidence="4">RF MTase</shortName>
        <ecNumber evidence="4">2.1.1.297</ecNumber>
    </recommendedName>
    <alternativeName>
        <fullName evidence="4">N5-glutamine methyltransferase PrmC</fullName>
    </alternativeName>
    <alternativeName>
        <fullName evidence="4">Protein-(glutamine-N5) MTase PrmC</fullName>
    </alternativeName>
    <alternativeName>
        <fullName evidence="4">Protein-glutamine N-methyltransferase PrmC</fullName>
    </alternativeName>
</protein>
<dbReference type="EMBL" id="JAINZW010000001">
    <property type="protein sequence ID" value="MBZ4038610.1"/>
    <property type="molecule type" value="Genomic_DNA"/>
</dbReference>
<feature type="binding site" evidence="4">
    <location>
        <begin position="186"/>
        <end position="189"/>
    </location>
    <ligand>
        <name>substrate</name>
    </ligand>
</feature>
<feature type="domain" description="Methyltransferase" evidence="5">
    <location>
        <begin position="112"/>
        <end position="187"/>
    </location>
</feature>
<dbReference type="Proteomes" id="UP001430954">
    <property type="component" value="Unassembled WGS sequence"/>
</dbReference>
<feature type="binding site" evidence="4">
    <location>
        <begin position="119"/>
        <end position="123"/>
    </location>
    <ligand>
        <name>S-adenosyl-L-methionine</name>
        <dbReference type="ChEBI" id="CHEBI:59789"/>
    </ligand>
</feature>
<dbReference type="InterPro" id="IPR002052">
    <property type="entry name" value="DNA_methylase_N6_adenine_CS"/>
</dbReference>
<dbReference type="InterPro" id="IPR040758">
    <property type="entry name" value="PrmC_N"/>
</dbReference>
<dbReference type="InterPro" id="IPR004556">
    <property type="entry name" value="HemK-like"/>
</dbReference>
<keyword evidence="2 4" id="KW-0808">Transferase</keyword>
<evidence type="ECO:0000313" key="7">
    <source>
        <dbReference type="EMBL" id="MBZ4038610.1"/>
    </source>
</evidence>
<dbReference type="InterPro" id="IPR025714">
    <property type="entry name" value="Methyltranfer_dom"/>
</dbReference>
<evidence type="ECO:0000256" key="2">
    <source>
        <dbReference type="ARBA" id="ARBA00022679"/>
    </source>
</evidence>
<reference evidence="7 8" key="1">
    <citation type="submission" date="2021-09" db="EMBL/GenBank/DDBJ databases">
        <title>Lysobacter sp. 13A isolated from the river sediment.</title>
        <authorList>
            <person name="Liu H."/>
            <person name="Li S."/>
            <person name="Mao S."/>
        </authorList>
    </citation>
    <scope>NUCLEOTIDE SEQUENCE [LARGE SCALE GENOMIC DNA]</scope>
    <source>
        <strain evidence="7 8">13A</strain>
    </source>
</reference>
<comment type="caution">
    <text evidence="7">The sequence shown here is derived from an EMBL/GenBank/DDBJ whole genome shotgun (WGS) entry which is preliminary data.</text>
</comment>
<dbReference type="InterPro" id="IPR029063">
    <property type="entry name" value="SAM-dependent_MTases_sf"/>
</dbReference>
<feature type="binding site" evidence="4">
    <location>
        <position position="186"/>
    </location>
    <ligand>
        <name>S-adenosyl-L-methionine</name>
        <dbReference type="ChEBI" id="CHEBI:59789"/>
    </ligand>
</feature>
<dbReference type="InterPro" id="IPR050320">
    <property type="entry name" value="N5-glutamine_MTase"/>
</dbReference>
<feature type="binding site" evidence="4">
    <location>
        <position position="142"/>
    </location>
    <ligand>
        <name>S-adenosyl-L-methionine</name>
        <dbReference type="ChEBI" id="CHEBI:59789"/>
    </ligand>
</feature>
<dbReference type="Gene3D" id="3.40.50.150">
    <property type="entry name" value="Vaccinia Virus protein VP39"/>
    <property type="match status" value="1"/>
</dbReference>
<dbReference type="Gene3D" id="1.10.8.10">
    <property type="entry name" value="DNA helicase RuvA subunit, C-terminal domain"/>
    <property type="match status" value="1"/>
</dbReference>
<dbReference type="NCBIfam" id="TIGR03534">
    <property type="entry name" value="RF_mod_PrmC"/>
    <property type="match status" value="1"/>
</dbReference>
<dbReference type="GO" id="GO:0102559">
    <property type="term" value="F:peptide chain release factor N(5)-glutamine methyltransferase activity"/>
    <property type="evidence" value="ECO:0007669"/>
    <property type="project" value="UniProtKB-EC"/>
</dbReference>
<evidence type="ECO:0000256" key="4">
    <source>
        <dbReference type="HAMAP-Rule" id="MF_02126"/>
    </source>
</evidence>
<feature type="domain" description="Release factor glutamine methyltransferase N-terminal" evidence="6">
    <location>
        <begin position="7"/>
        <end position="74"/>
    </location>
</feature>
<comment type="function">
    <text evidence="4">Methylates the class 1 translation termination release factors RF1/PrfA and RF2/PrfB on the glutamine residue of the universally conserved GGQ motif.</text>
</comment>
<keyword evidence="1 4" id="KW-0489">Methyltransferase</keyword>
<dbReference type="CDD" id="cd02440">
    <property type="entry name" value="AdoMet_MTases"/>
    <property type="match status" value="1"/>
</dbReference>
<evidence type="ECO:0000259" key="5">
    <source>
        <dbReference type="Pfam" id="PF13847"/>
    </source>
</evidence>
<organism evidence="7 8">
    <name type="scientific">Novilysobacter selenitireducens</name>
    <dbReference type="NCBI Taxonomy" id="2872639"/>
    <lineage>
        <taxon>Bacteria</taxon>
        <taxon>Pseudomonadati</taxon>
        <taxon>Pseudomonadota</taxon>
        <taxon>Gammaproteobacteria</taxon>
        <taxon>Lysobacterales</taxon>
        <taxon>Lysobacteraceae</taxon>
        <taxon>Novilysobacter</taxon>
    </lineage>
</organism>
<keyword evidence="8" id="KW-1185">Reference proteome</keyword>
<accession>A0ABS7T413</accession>
<feature type="binding site" evidence="4">
    <location>
        <position position="170"/>
    </location>
    <ligand>
        <name>S-adenosyl-L-methionine</name>
        <dbReference type="ChEBI" id="CHEBI:59789"/>
    </ligand>
</feature>
<dbReference type="RefSeq" id="WP_223674783.1">
    <property type="nucleotide sequence ID" value="NZ_JAINZW010000001.1"/>
</dbReference>
<evidence type="ECO:0000313" key="8">
    <source>
        <dbReference type="Proteomes" id="UP001430954"/>
    </source>
</evidence>
<dbReference type="NCBIfam" id="TIGR00536">
    <property type="entry name" value="hemK_fam"/>
    <property type="match status" value="1"/>
</dbReference>
<sequence length="280" mass="29900">MERLDAAVRRARQSVIEAGGDAGDADHLMAHVVGRNTAWLFAHGDEMLDGDTLARFDALVARRVAGEPVAYLTGRRGFWTMDLAVSPATLVPRADTERLVELALERLPSAGDVRVLDLGTGSGAIALALALERPAAHVVATDASERALEVARGNAQRLALDNVAFHVGHWFDAIDAGSTFDLIASNPPYIADDDPHLGQGDLRHEPRSALASGRDGLDDIRTIVAGAGRHLVPGGWLLLEHGWTQGDAVRELLVAAGFSEVATERDLEGRDRVTLGRRPA</sequence>
<dbReference type="PANTHER" id="PTHR18895">
    <property type="entry name" value="HEMK METHYLTRANSFERASE"/>
    <property type="match status" value="1"/>
</dbReference>
<evidence type="ECO:0000256" key="3">
    <source>
        <dbReference type="ARBA" id="ARBA00022691"/>
    </source>
</evidence>
<dbReference type="HAMAP" id="MF_02126">
    <property type="entry name" value="RF_methyltr_PrmC"/>
    <property type="match status" value="1"/>
</dbReference>
<name>A0ABS7T413_9GAMM</name>
<dbReference type="PROSITE" id="PS00092">
    <property type="entry name" value="N6_MTASE"/>
    <property type="match status" value="1"/>
</dbReference>
<keyword evidence="3 4" id="KW-0949">S-adenosyl-L-methionine</keyword>
<dbReference type="PANTHER" id="PTHR18895:SF74">
    <property type="entry name" value="MTRF1L RELEASE FACTOR GLUTAMINE METHYLTRANSFERASE"/>
    <property type="match status" value="1"/>
</dbReference>
<dbReference type="Pfam" id="PF17827">
    <property type="entry name" value="PrmC_N"/>
    <property type="match status" value="1"/>
</dbReference>
<dbReference type="EC" id="2.1.1.297" evidence="4"/>
<dbReference type="GO" id="GO:0032259">
    <property type="term" value="P:methylation"/>
    <property type="evidence" value="ECO:0007669"/>
    <property type="project" value="UniProtKB-KW"/>
</dbReference>
<evidence type="ECO:0000256" key="1">
    <source>
        <dbReference type="ARBA" id="ARBA00022603"/>
    </source>
</evidence>
<evidence type="ECO:0000259" key="6">
    <source>
        <dbReference type="Pfam" id="PF17827"/>
    </source>
</evidence>
<dbReference type="Pfam" id="PF13847">
    <property type="entry name" value="Methyltransf_31"/>
    <property type="match status" value="1"/>
</dbReference>
<proteinExistence type="inferred from homology"/>
<comment type="catalytic activity">
    <reaction evidence="4">
        <text>L-glutaminyl-[peptide chain release factor] + S-adenosyl-L-methionine = N(5)-methyl-L-glutaminyl-[peptide chain release factor] + S-adenosyl-L-homocysteine + H(+)</text>
        <dbReference type="Rhea" id="RHEA:42896"/>
        <dbReference type="Rhea" id="RHEA-COMP:10271"/>
        <dbReference type="Rhea" id="RHEA-COMP:10272"/>
        <dbReference type="ChEBI" id="CHEBI:15378"/>
        <dbReference type="ChEBI" id="CHEBI:30011"/>
        <dbReference type="ChEBI" id="CHEBI:57856"/>
        <dbReference type="ChEBI" id="CHEBI:59789"/>
        <dbReference type="ChEBI" id="CHEBI:61891"/>
        <dbReference type="EC" id="2.1.1.297"/>
    </reaction>
</comment>